<dbReference type="Gene3D" id="3.30.470.160">
    <property type="entry name" value="Inositol polyphosphate kinase"/>
    <property type="match status" value="1"/>
</dbReference>
<accession>A0A183AUT4</accession>
<dbReference type="PANTHER" id="PTHR12400">
    <property type="entry name" value="INOSITOL POLYPHOSPHATE KINASE"/>
    <property type="match status" value="1"/>
</dbReference>
<dbReference type="PANTHER" id="PTHR12400:SF51">
    <property type="entry name" value="INOSITOL POLYPHOSPHATE MULTIKINASE"/>
    <property type="match status" value="1"/>
</dbReference>
<dbReference type="EMBL" id="UZAN01049560">
    <property type="protein sequence ID" value="VDP87518.1"/>
    <property type="molecule type" value="Genomic_DNA"/>
</dbReference>
<evidence type="ECO:0000256" key="4">
    <source>
        <dbReference type="ARBA" id="ARBA00022777"/>
    </source>
</evidence>
<evidence type="ECO:0000256" key="6">
    <source>
        <dbReference type="ARBA" id="ARBA00036164"/>
    </source>
</evidence>
<evidence type="ECO:0000256" key="1">
    <source>
        <dbReference type="ARBA" id="ARBA00007374"/>
    </source>
</evidence>
<dbReference type="GO" id="GO:0051765">
    <property type="term" value="F:inositol tetrakisphosphate kinase activity"/>
    <property type="evidence" value="ECO:0007669"/>
    <property type="project" value="TreeGrafter"/>
</dbReference>
<keyword evidence="5" id="KW-0067">ATP-binding</keyword>
<dbReference type="GO" id="GO:0008440">
    <property type="term" value="F:inositol-1,4,5-trisphosphate 3-kinase activity"/>
    <property type="evidence" value="ECO:0007669"/>
    <property type="project" value="TreeGrafter"/>
</dbReference>
<dbReference type="GO" id="GO:0005634">
    <property type="term" value="C:nucleus"/>
    <property type="evidence" value="ECO:0007669"/>
    <property type="project" value="TreeGrafter"/>
</dbReference>
<evidence type="ECO:0000256" key="5">
    <source>
        <dbReference type="ARBA" id="ARBA00022840"/>
    </source>
</evidence>
<dbReference type="AlphaFoldDB" id="A0A183AUT4"/>
<gene>
    <name evidence="9" type="ORF">ECPE_LOCUS10719</name>
</gene>
<sequence>MPREESSDNNCTTVPIDVGLGMENSAVGEGTVKGGVISKRMDQVESFNKLVLAYMSIHSDYSLSQAPLMPSGLSLYTHQVAGHGKKSKVSCAMLYCPERRLVFKCLPDGARGSREIQFYESVNSKTAPEPLLLLRPYLPTYHGVFRSVDGKSAYLALSDLLTTFKRPNVCDVKLGTVSFRVHESMEKKVFEDSKYKWQRSTGFILTGVQIYDTIVDQYTRLPKMLLRRLTPQAVRNVVLVTFLGDDPQRSRELAALYSEKLTGLWHWFTTVGSQCVTFCRSSVLLAHDTDRGDSSNPETVVVALIDFSDWNLSACEAAQSDPDVVDGFAHGLSTLAEMFKQISTENVI</sequence>
<keyword evidence="4 8" id="KW-0418">Kinase</keyword>
<dbReference type="SUPFAM" id="SSF56104">
    <property type="entry name" value="SAICAR synthase-like"/>
    <property type="match status" value="1"/>
</dbReference>
<comment type="catalytic activity">
    <reaction evidence="7">
        <text>1D-myo-inositol 1,3,4,6-tetrakisphosphate + ATP = 1D-myo-inositol 1,3,4,5,6-pentakisphosphate + ADP + H(+)</text>
        <dbReference type="Rhea" id="RHEA:12717"/>
        <dbReference type="ChEBI" id="CHEBI:15378"/>
        <dbReference type="ChEBI" id="CHEBI:30616"/>
        <dbReference type="ChEBI" id="CHEBI:57660"/>
        <dbReference type="ChEBI" id="CHEBI:57733"/>
        <dbReference type="ChEBI" id="CHEBI:456216"/>
        <dbReference type="EC" id="2.7.1.140"/>
    </reaction>
</comment>
<dbReference type="GO" id="GO:0005737">
    <property type="term" value="C:cytoplasm"/>
    <property type="evidence" value="ECO:0007669"/>
    <property type="project" value="TreeGrafter"/>
</dbReference>
<dbReference type="WBParaSite" id="ECPE_0001075201-mRNA-1">
    <property type="protein sequence ID" value="ECPE_0001075201-mRNA-1"/>
    <property type="gene ID" value="ECPE_0001075201"/>
</dbReference>
<keyword evidence="3" id="KW-0547">Nucleotide-binding</keyword>
<protein>
    <recommendedName>
        <fullName evidence="8">Kinase</fullName>
        <ecNumber evidence="8">2.7.-.-</ecNumber>
    </recommendedName>
</protein>
<evidence type="ECO:0000313" key="9">
    <source>
        <dbReference type="EMBL" id="VDP87518.1"/>
    </source>
</evidence>
<dbReference type="OrthoDB" id="5958943at2759"/>
<evidence type="ECO:0000256" key="8">
    <source>
        <dbReference type="RuleBase" id="RU363090"/>
    </source>
</evidence>
<evidence type="ECO:0000256" key="3">
    <source>
        <dbReference type="ARBA" id="ARBA00022741"/>
    </source>
</evidence>
<comment type="similarity">
    <text evidence="1 8">Belongs to the inositol phosphokinase (IPK) family.</text>
</comment>
<comment type="catalytic activity">
    <reaction evidence="6">
        <text>1D-myo-inositol 1,4,5-trisphosphate + 2 ATP = 1D-myo-inositol 1,3,4,5,6-pentakisphosphate + 2 ADP + 2 H(+)</text>
        <dbReference type="Rhea" id="RHEA:32359"/>
        <dbReference type="ChEBI" id="CHEBI:15378"/>
        <dbReference type="ChEBI" id="CHEBI:30616"/>
        <dbReference type="ChEBI" id="CHEBI:57733"/>
        <dbReference type="ChEBI" id="CHEBI:203600"/>
        <dbReference type="ChEBI" id="CHEBI:456216"/>
        <dbReference type="EC" id="2.7.1.151"/>
    </reaction>
</comment>
<keyword evidence="10" id="KW-1185">Reference proteome</keyword>
<dbReference type="GO" id="GO:0032958">
    <property type="term" value="P:inositol phosphate biosynthetic process"/>
    <property type="evidence" value="ECO:0007669"/>
    <property type="project" value="InterPro"/>
</dbReference>
<evidence type="ECO:0000313" key="10">
    <source>
        <dbReference type="Proteomes" id="UP000272942"/>
    </source>
</evidence>
<organism evidence="11">
    <name type="scientific">Echinostoma caproni</name>
    <dbReference type="NCBI Taxonomy" id="27848"/>
    <lineage>
        <taxon>Eukaryota</taxon>
        <taxon>Metazoa</taxon>
        <taxon>Spiralia</taxon>
        <taxon>Lophotrochozoa</taxon>
        <taxon>Platyhelminthes</taxon>
        <taxon>Trematoda</taxon>
        <taxon>Digenea</taxon>
        <taxon>Plagiorchiida</taxon>
        <taxon>Echinostomata</taxon>
        <taxon>Echinostomatoidea</taxon>
        <taxon>Echinostomatidae</taxon>
        <taxon>Echinostoma</taxon>
    </lineage>
</organism>
<reference evidence="11" key="1">
    <citation type="submission" date="2016-06" db="UniProtKB">
        <authorList>
            <consortium name="WormBaseParasite"/>
        </authorList>
    </citation>
    <scope>IDENTIFICATION</scope>
</reference>
<dbReference type="EC" id="2.7.-.-" evidence="8"/>
<dbReference type="Proteomes" id="UP000272942">
    <property type="component" value="Unassembled WGS sequence"/>
</dbReference>
<evidence type="ECO:0000256" key="2">
    <source>
        <dbReference type="ARBA" id="ARBA00022679"/>
    </source>
</evidence>
<evidence type="ECO:0000313" key="11">
    <source>
        <dbReference type="WBParaSite" id="ECPE_0001075201-mRNA-1"/>
    </source>
</evidence>
<dbReference type="InterPro" id="IPR038286">
    <property type="entry name" value="IPK_sf"/>
</dbReference>
<reference evidence="9 10" key="2">
    <citation type="submission" date="2018-11" db="EMBL/GenBank/DDBJ databases">
        <authorList>
            <consortium name="Pathogen Informatics"/>
        </authorList>
    </citation>
    <scope>NUCLEOTIDE SEQUENCE [LARGE SCALE GENOMIC DNA]</scope>
    <source>
        <strain evidence="9 10">Egypt</strain>
    </source>
</reference>
<evidence type="ECO:0000256" key="7">
    <source>
        <dbReference type="ARBA" id="ARBA00036525"/>
    </source>
</evidence>
<keyword evidence="2 8" id="KW-0808">Transferase</keyword>
<dbReference type="InterPro" id="IPR005522">
    <property type="entry name" value="IPK"/>
</dbReference>
<name>A0A183AUT4_9TREM</name>
<dbReference type="GO" id="GO:0005524">
    <property type="term" value="F:ATP binding"/>
    <property type="evidence" value="ECO:0007669"/>
    <property type="project" value="UniProtKB-KW"/>
</dbReference>
<proteinExistence type="inferred from homology"/>
<dbReference type="Pfam" id="PF03770">
    <property type="entry name" value="IPK"/>
    <property type="match status" value="1"/>
</dbReference>